<proteinExistence type="predicted"/>
<keyword evidence="3" id="KW-1185">Reference proteome</keyword>
<keyword evidence="1" id="KW-0812">Transmembrane</keyword>
<feature type="transmembrane region" description="Helical" evidence="1">
    <location>
        <begin position="50"/>
        <end position="73"/>
    </location>
</feature>
<name>A0A4Q7U8F8_PSEST</name>
<gene>
    <name evidence="2" type="ORF">EV383_6206</name>
</gene>
<comment type="caution">
    <text evidence="2">The sequence shown here is derived from an EMBL/GenBank/DDBJ whole genome shotgun (WGS) entry which is preliminary data.</text>
</comment>
<feature type="transmembrane region" description="Helical" evidence="1">
    <location>
        <begin position="166"/>
        <end position="186"/>
    </location>
</feature>
<reference evidence="2 3" key="1">
    <citation type="submission" date="2019-02" db="EMBL/GenBank/DDBJ databases">
        <title>Sequencing the genomes of 1000 actinobacteria strains.</title>
        <authorList>
            <person name="Klenk H.-P."/>
        </authorList>
    </citation>
    <scope>NUCLEOTIDE SEQUENCE [LARGE SCALE GENOMIC DNA]</scope>
    <source>
        <strain evidence="2 3">DSM 45779</strain>
    </source>
</reference>
<dbReference type="EMBL" id="SHKL01000002">
    <property type="protein sequence ID" value="RZT75466.1"/>
    <property type="molecule type" value="Genomic_DNA"/>
</dbReference>
<accession>A0A4Q7U8F8</accession>
<protein>
    <submittedName>
        <fullName evidence="2">Uncharacterized protein</fullName>
    </submittedName>
</protein>
<feature type="transmembrane region" description="Helical" evidence="1">
    <location>
        <begin position="135"/>
        <end position="154"/>
    </location>
</feature>
<keyword evidence="1" id="KW-1133">Transmembrane helix</keyword>
<keyword evidence="1" id="KW-0472">Membrane</keyword>
<sequence>MSTVFGQAAALLTASAALAFIAGNLVLLLRSWFQRFPWGALLQDVSVADIQIVGAAAILPTLFVAGLWTTLAIRTITSPWKQRKLPKSESPSRASIAVVGILASILLTLSVPVLIKLRSGSDQFSGLHRSLTECFVAVAVLAALFSAVAALLLPKTAALGNDSARNLLFAFVTTLSLLPTAVGIVATSPFPPVLVCLHTQPPVSGVLIGTSDTNTYIGRLPNDRLDDPRSRSVQVIPTVDTTTVFIGSSIVNSCPGAPPSSASPR</sequence>
<feature type="transmembrane region" description="Helical" evidence="1">
    <location>
        <begin position="94"/>
        <end position="115"/>
    </location>
</feature>
<organism evidence="2 3">
    <name type="scientific">Pseudonocardia sediminis</name>
    <dbReference type="NCBI Taxonomy" id="1397368"/>
    <lineage>
        <taxon>Bacteria</taxon>
        <taxon>Bacillati</taxon>
        <taxon>Actinomycetota</taxon>
        <taxon>Actinomycetes</taxon>
        <taxon>Pseudonocardiales</taxon>
        <taxon>Pseudonocardiaceae</taxon>
        <taxon>Pseudonocardia</taxon>
    </lineage>
</organism>
<dbReference type="Proteomes" id="UP000291591">
    <property type="component" value="Unassembled WGS sequence"/>
</dbReference>
<evidence type="ECO:0000313" key="3">
    <source>
        <dbReference type="Proteomes" id="UP000291591"/>
    </source>
</evidence>
<dbReference type="AlphaFoldDB" id="A0A4Q7U8F8"/>
<evidence type="ECO:0000256" key="1">
    <source>
        <dbReference type="SAM" id="Phobius"/>
    </source>
</evidence>
<evidence type="ECO:0000313" key="2">
    <source>
        <dbReference type="EMBL" id="RZT75466.1"/>
    </source>
</evidence>